<keyword evidence="1" id="KW-1133">Transmembrane helix</keyword>
<evidence type="ECO:0000313" key="3">
    <source>
        <dbReference type="Proteomes" id="UP000051326"/>
    </source>
</evidence>
<sequence length="43" mass="4917">MKSAAKIRREKRNPCADFWHTLRVGGVCFIFLVVVLVIAPRAF</sequence>
<dbReference type="EMBL" id="CYSR01000030">
    <property type="protein sequence ID" value="CUI01128.1"/>
    <property type="molecule type" value="Genomic_DNA"/>
</dbReference>
<organism evidence="2 3">
    <name type="scientific">Leisingera aquaemixtae</name>
    <dbReference type="NCBI Taxonomy" id="1396826"/>
    <lineage>
        <taxon>Bacteria</taxon>
        <taxon>Pseudomonadati</taxon>
        <taxon>Pseudomonadota</taxon>
        <taxon>Alphaproteobacteria</taxon>
        <taxon>Rhodobacterales</taxon>
        <taxon>Roseobacteraceae</taxon>
        <taxon>Leisingera</taxon>
    </lineage>
</organism>
<accession>A0A0P1HCD3</accession>
<gene>
    <name evidence="2" type="ORF">PHA8399_03269</name>
</gene>
<feature type="transmembrane region" description="Helical" evidence="1">
    <location>
        <begin position="21"/>
        <end position="39"/>
    </location>
</feature>
<dbReference type="AlphaFoldDB" id="A0A0P1HCD3"/>
<evidence type="ECO:0000256" key="1">
    <source>
        <dbReference type="SAM" id="Phobius"/>
    </source>
</evidence>
<protein>
    <submittedName>
        <fullName evidence="2">Uncharacterized protein</fullName>
    </submittedName>
</protein>
<reference evidence="2 3" key="1">
    <citation type="submission" date="2015-09" db="EMBL/GenBank/DDBJ databases">
        <authorList>
            <consortium name="Swine Surveillance"/>
        </authorList>
    </citation>
    <scope>NUCLEOTIDE SEQUENCE [LARGE SCALE GENOMIC DNA]</scope>
    <source>
        <strain evidence="2 3">CECT 8399</strain>
    </source>
</reference>
<name>A0A0P1HCD3_9RHOB</name>
<keyword evidence="1" id="KW-0472">Membrane</keyword>
<evidence type="ECO:0000313" key="2">
    <source>
        <dbReference type="EMBL" id="CUI01128.1"/>
    </source>
</evidence>
<dbReference type="STRING" id="1396826.PHA8399_03269"/>
<keyword evidence="1" id="KW-0812">Transmembrane</keyword>
<dbReference type="Proteomes" id="UP000051326">
    <property type="component" value="Unassembled WGS sequence"/>
</dbReference>
<proteinExistence type="predicted"/>